<dbReference type="Pfam" id="PF14604">
    <property type="entry name" value="SH3_9"/>
    <property type="match status" value="2"/>
</dbReference>
<feature type="compositionally biased region" description="Low complexity" evidence="4">
    <location>
        <begin position="278"/>
        <end position="292"/>
    </location>
</feature>
<evidence type="ECO:0000256" key="3">
    <source>
        <dbReference type="SAM" id="Coils"/>
    </source>
</evidence>
<protein>
    <submittedName>
        <fullName evidence="7">SH3 domain-containing protein 21 isoform X1</fullName>
    </submittedName>
</protein>
<dbReference type="InterPro" id="IPR050384">
    <property type="entry name" value="Endophilin_SH3RF"/>
</dbReference>
<dbReference type="InterPro" id="IPR036028">
    <property type="entry name" value="SH3-like_dom_sf"/>
</dbReference>
<proteinExistence type="predicted"/>
<feature type="domain" description="SH3" evidence="5">
    <location>
        <begin position="83"/>
        <end position="142"/>
    </location>
</feature>
<dbReference type="InterPro" id="IPR035468">
    <property type="entry name" value="SH3D21_SH3"/>
</dbReference>
<accession>A0ABM1U6E3</accession>
<dbReference type="SMART" id="SM00326">
    <property type="entry name" value="SH3"/>
    <property type="match status" value="3"/>
</dbReference>
<feature type="compositionally biased region" description="Polar residues" evidence="4">
    <location>
        <begin position="326"/>
        <end position="336"/>
    </location>
</feature>
<dbReference type="PRINTS" id="PR00452">
    <property type="entry name" value="SH3DOMAIN"/>
</dbReference>
<dbReference type="CDD" id="cd11874">
    <property type="entry name" value="SH3_CD2AP-like_2"/>
    <property type="match status" value="1"/>
</dbReference>
<feature type="domain" description="SH3" evidence="5">
    <location>
        <begin position="1"/>
        <end position="58"/>
    </location>
</feature>
<evidence type="ECO:0000256" key="2">
    <source>
        <dbReference type="PROSITE-ProRule" id="PRU00192"/>
    </source>
</evidence>
<feature type="region of interest" description="Disordered" evidence="4">
    <location>
        <begin position="249"/>
        <end position="425"/>
    </location>
</feature>
<feature type="compositionally biased region" description="Basic and acidic residues" evidence="4">
    <location>
        <begin position="355"/>
        <end position="367"/>
    </location>
</feature>
<dbReference type="CDD" id="cd12142">
    <property type="entry name" value="SH3_D21-like"/>
    <property type="match status" value="1"/>
</dbReference>
<gene>
    <name evidence="7" type="primary">Sh3d21</name>
</gene>
<feature type="region of interest" description="Disordered" evidence="4">
    <location>
        <begin position="455"/>
        <end position="601"/>
    </location>
</feature>
<reference evidence="7" key="1">
    <citation type="submission" date="2025-08" db="UniProtKB">
        <authorList>
            <consortium name="RefSeq"/>
        </authorList>
    </citation>
    <scope>IDENTIFICATION</scope>
</reference>
<dbReference type="Gene3D" id="2.30.30.40">
    <property type="entry name" value="SH3 Domains"/>
    <property type="match status" value="3"/>
</dbReference>
<dbReference type="InterPro" id="IPR001452">
    <property type="entry name" value="SH3_domain"/>
</dbReference>
<feature type="compositionally biased region" description="Polar residues" evidence="4">
    <location>
        <begin position="461"/>
        <end position="481"/>
    </location>
</feature>
<name>A0ABM1U6E3_MICOH</name>
<dbReference type="PRINTS" id="PR00499">
    <property type="entry name" value="P67PHOX"/>
</dbReference>
<feature type="compositionally biased region" description="Basic and acidic residues" evidence="4">
    <location>
        <begin position="383"/>
        <end position="395"/>
    </location>
</feature>
<evidence type="ECO:0000256" key="4">
    <source>
        <dbReference type="SAM" id="MobiDB-lite"/>
    </source>
</evidence>
<dbReference type="PANTHER" id="PTHR14167">
    <property type="entry name" value="SH3 DOMAIN-CONTAINING"/>
    <property type="match status" value="1"/>
</dbReference>
<feature type="compositionally biased region" description="Basic and acidic residues" evidence="4">
    <location>
        <begin position="531"/>
        <end position="546"/>
    </location>
</feature>
<evidence type="ECO:0000256" key="1">
    <source>
        <dbReference type="ARBA" id="ARBA00022443"/>
    </source>
</evidence>
<dbReference type="SUPFAM" id="SSF50044">
    <property type="entry name" value="SH3-domain"/>
    <property type="match status" value="3"/>
</dbReference>
<dbReference type="GeneID" id="101996306"/>
<dbReference type="Pfam" id="PF07653">
    <property type="entry name" value="SH3_2"/>
    <property type="match status" value="1"/>
</dbReference>
<keyword evidence="1 2" id="KW-0728">SH3 domain</keyword>
<organism evidence="6 7">
    <name type="scientific">Microtus ochrogaster</name>
    <name type="common">Prairie vole</name>
    <dbReference type="NCBI Taxonomy" id="79684"/>
    <lineage>
        <taxon>Eukaryota</taxon>
        <taxon>Metazoa</taxon>
        <taxon>Chordata</taxon>
        <taxon>Craniata</taxon>
        <taxon>Vertebrata</taxon>
        <taxon>Euteleostomi</taxon>
        <taxon>Mammalia</taxon>
        <taxon>Eutheria</taxon>
        <taxon>Euarchontoglires</taxon>
        <taxon>Glires</taxon>
        <taxon>Rodentia</taxon>
        <taxon>Myomorpha</taxon>
        <taxon>Muroidea</taxon>
        <taxon>Cricetidae</taxon>
        <taxon>Arvicolinae</taxon>
        <taxon>Microtus</taxon>
    </lineage>
</organism>
<evidence type="ECO:0000313" key="7">
    <source>
        <dbReference type="RefSeq" id="XP_026637555.1"/>
    </source>
</evidence>
<keyword evidence="6" id="KW-1185">Reference proteome</keyword>
<dbReference type="RefSeq" id="XP_026637555.1">
    <property type="nucleotide sequence ID" value="XM_026781754.1"/>
</dbReference>
<feature type="compositionally biased region" description="Polar residues" evidence="4">
    <location>
        <begin position="397"/>
        <end position="411"/>
    </location>
</feature>
<feature type="domain" description="SH3" evidence="5">
    <location>
        <begin position="181"/>
        <end position="242"/>
    </location>
</feature>
<evidence type="ECO:0000313" key="6">
    <source>
        <dbReference type="Proteomes" id="UP000694915"/>
    </source>
</evidence>
<dbReference type="Proteomes" id="UP000694915">
    <property type="component" value="Chromosome 10"/>
</dbReference>
<dbReference type="PANTHER" id="PTHR14167:SF28">
    <property type="entry name" value="SH3 DOMAIN-CONTAINING PROTEIN 21"/>
    <property type="match status" value="1"/>
</dbReference>
<sequence length="673" mass="73467">MEVLVLARYRAQTEDELSLAPGDVVRQVRAGTARGWLLGTLQGRHGLFPKRLVQEIPEALRGVTEPRPRCARLHRGHPVNSQGPQRWCKVNFNYSPEQADELKLQTGEIVEVIKEIEDGWWLGKKNGQLGAFPSNFVELLDGGPPSLGSADMPSVVPNTPKPPKLSNLTYDSPPDYLRTVSCPETCRVLFDYQPEAPDELALHKGDLVKVLRKTTEDKGWWEGECQGRRGLFPDNFVLPPPPIRKLVPRKIISRDSPPVKESKKLMPRTSLPTVKRLAAAASASSKVKTSSTPSGDSQKRPSRDAGFNGSFLNGGARQPGRKRPGTQASQQHSVSSQEDDQRSPGKAPSTNKTPTPDKTRLPDKTLGPEKNPAPNKVSTPENRVPEKALDSDKIPTAENTTVDTAVTTGSALSGDEAPALKAPTKEEIFDPKAALPVDTAPALVKILTPEHMVFEEDPSKENTQCQHLPPEETTQGSQSLAPPNDIQVPGQHFEASNRSERSCCKMKHGHGNSCPAHSKPEDEAAVTGLPAKDETAPKEPLPKELPSEGVSPQKQVPPKESVPTPQVPHTIKRMPDTEGASTLHPVVPLTSSEGKSASASADAMDVASLKEEVRSLKSKLELLELKLEQKMGDVWEKLKTANEKIELLEVRTMQRTKKSFKQAQTQTETQPAE</sequence>
<keyword evidence="3" id="KW-0175">Coiled coil</keyword>
<dbReference type="PROSITE" id="PS50002">
    <property type="entry name" value="SH3"/>
    <property type="match status" value="3"/>
</dbReference>
<evidence type="ECO:0000259" key="5">
    <source>
        <dbReference type="PROSITE" id="PS50002"/>
    </source>
</evidence>
<feature type="coiled-coil region" evidence="3">
    <location>
        <begin position="606"/>
        <end position="633"/>
    </location>
</feature>